<reference evidence="3 4" key="1">
    <citation type="journal article" date="2019" name="Int. J. Syst. Evol. Microbiol.">
        <title>The Global Catalogue of Microorganisms (GCM) 10K type strain sequencing project: providing services to taxonomists for standard genome sequencing and annotation.</title>
        <authorList>
            <consortium name="The Broad Institute Genomics Platform"/>
            <consortium name="The Broad Institute Genome Sequencing Center for Infectious Disease"/>
            <person name="Wu L."/>
            <person name="Ma J."/>
        </authorList>
    </citation>
    <scope>NUCLEOTIDE SEQUENCE [LARGE SCALE GENOMIC DNA]</scope>
    <source>
        <strain evidence="3 4">WLHS5</strain>
    </source>
</reference>
<accession>A0ABD5PVS9</accession>
<feature type="region of interest" description="Disordered" evidence="1">
    <location>
        <begin position="1"/>
        <end position="32"/>
    </location>
</feature>
<dbReference type="EMBL" id="JBHSFA010000012">
    <property type="protein sequence ID" value="MFC4544677.1"/>
    <property type="molecule type" value="Genomic_DNA"/>
</dbReference>
<feature type="domain" description="DUF7129" evidence="2">
    <location>
        <begin position="47"/>
        <end position="82"/>
    </location>
</feature>
<evidence type="ECO:0000313" key="4">
    <source>
        <dbReference type="Proteomes" id="UP001595898"/>
    </source>
</evidence>
<protein>
    <submittedName>
        <fullName evidence="3">Rubrerythrin-like domain-containing protein</fullName>
    </submittedName>
</protein>
<organism evidence="3 4">
    <name type="scientific">Halosolutus amylolyticus</name>
    <dbReference type="NCBI Taxonomy" id="2932267"/>
    <lineage>
        <taxon>Archaea</taxon>
        <taxon>Methanobacteriati</taxon>
        <taxon>Methanobacteriota</taxon>
        <taxon>Stenosarchaea group</taxon>
        <taxon>Halobacteria</taxon>
        <taxon>Halobacteriales</taxon>
        <taxon>Natrialbaceae</taxon>
        <taxon>Halosolutus</taxon>
    </lineage>
</organism>
<proteinExistence type="predicted"/>
<evidence type="ECO:0000313" key="3">
    <source>
        <dbReference type="EMBL" id="MFC4544677.1"/>
    </source>
</evidence>
<dbReference type="NCBIfam" id="NF033497">
    <property type="entry name" value="rubre_like_arch"/>
    <property type="match status" value="1"/>
</dbReference>
<feature type="compositionally biased region" description="Basic residues" evidence="1">
    <location>
        <begin position="1"/>
        <end position="11"/>
    </location>
</feature>
<dbReference type="Pfam" id="PF23455">
    <property type="entry name" value="DUF7129"/>
    <property type="match status" value="1"/>
</dbReference>
<sequence length="87" mass="9673">MGARGRSRRPGRSIVEAAERPSSPGASGNRDKSYCSADVWYSMTLAEPREDEYECVQCGRRETAVDALLSTCRRCGGEMRNVELIQE</sequence>
<evidence type="ECO:0000259" key="2">
    <source>
        <dbReference type="Pfam" id="PF23455"/>
    </source>
</evidence>
<comment type="caution">
    <text evidence="3">The sequence shown here is derived from an EMBL/GenBank/DDBJ whole genome shotgun (WGS) entry which is preliminary data.</text>
</comment>
<keyword evidence="4" id="KW-1185">Reference proteome</keyword>
<dbReference type="InterPro" id="IPR055553">
    <property type="entry name" value="DUF7129"/>
</dbReference>
<dbReference type="AlphaFoldDB" id="A0ABD5PVS9"/>
<name>A0ABD5PVS9_9EURY</name>
<evidence type="ECO:0000256" key="1">
    <source>
        <dbReference type="SAM" id="MobiDB-lite"/>
    </source>
</evidence>
<gene>
    <name evidence="3" type="ORF">ACFO5R_22340</name>
</gene>
<dbReference type="Proteomes" id="UP001595898">
    <property type="component" value="Unassembled WGS sequence"/>
</dbReference>
<dbReference type="RefSeq" id="WP_382182757.1">
    <property type="nucleotide sequence ID" value="NZ_JBHSFA010000012.1"/>
</dbReference>